<dbReference type="EMBL" id="BMGM01000013">
    <property type="protein sequence ID" value="GGE44297.1"/>
    <property type="molecule type" value="Genomic_DNA"/>
</dbReference>
<dbReference type="RefSeq" id="WP_188459532.1">
    <property type="nucleotide sequence ID" value="NZ_BMGM01000013.1"/>
</dbReference>
<keyword evidence="3" id="KW-1185">Reference proteome</keyword>
<dbReference type="InterPro" id="IPR028973">
    <property type="entry name" value="PhnB-like"/>
</dbReference>
<gene>
    <name evidence="2" type="ORF">GCM10010832_25400</name>
</gene>
<dbReference type="Gene3D" id="3.10.180.10">
    <property type="entry name" value="2,3-Dihydroxybiphenyl 1,2-Dioxygenase, domain 1"/>
    <property type="match status" value="1"/>
</dbReference>
<comment type="caution">
    <text evidence="2">The sequence shown here is derived from an EMBL/GenBank/DDBJ whole genome shotgun (WGS) entry which is preliminary data.</text>
</comment>
<dbReference type="Pfam" id="PF06983">
    <property type="entry name" value="3-dmu-9_3-mt"/>
    <property type="match status" value="1"/>
</dbReference>
<evidence type="ECO:0000259" key="1">
    <source>
        <dbReference type="Pfam" id="PF06983"/>
    </source>
</evidence>
<protein>
    <submittedName>
        <fullName evidence="2">VOC family protein</fullName>
    </submittedName>
</protein>
<dbReference type="SUPFAM" id="SSF54593">
    <property type="entry name" value="Glyoxalase/Bleomycin resistance protein/Dihydroxybiphenyl dioxygenase"/>
    <property type="match status" value="1"/>
</dbReference>
<dbReference type="CDD" id="cd06588">
    <property type="entry name" value="PhnB_like"/>
    <property type="match status" value="1"/>
</dbReference>
<evidence type="ECO:0000313" key="3">
    <source>
        <dbReference type="Proteomes" id="UP000599179"/>
    </source>
</evidence>
<dbReference type="Proteomes" id="UP000599179">
    <property type="component" value="Unassembled WGS sequence"/>
</dbReference>
<organism evidence="2 3">
    <name type="scientific">Psychroflexus planctonicus</name>
    <dbReference type="NCBI Taxonomy" id="1526575"/>
    <lineage>
        <taxon>Bacteria</taxon>
        <taxon>Pseudomonadati</taxon>
        <taxon>Bacteroidota</taxon>
        <taxon>Flavobacteriia</taxon>
        <taxon>Flavobacteriales</taxon>
        <taxon>Flavobacteriaceae</taxon>
        <taxon>Psychroflexus</taxon>
    </lineage>
</organism>
<feature type="domain" description="PhnB-like" evidence="1">
    <location>
        <begin position="2"/>
        <end position="129"/>
    </location>
</feature>
<dbReference type="PANTHER" id="PTHR33990">
    <property type="entry name" value="PROTEIN YJDN-RELATED"/>
    <property type="match status" value="1"/>
</dbReference>
<accession>A0ABQ1SP25</accession>
<reference evidence="3" key="1">
    <citation type="journal article" date="2019" name="Int. J. Syst. Evol. Microbiol.">
        <title>The Global Catalogue of Microorganisms (GCM) 10K type strain sequencing project: providing services to taxonomists for standard genome sequencing and annotation.</title>
        <authorList>
            <consortium name="The Broad Institute Genomics Platform"/>
            <consortium name="The Broad Institute Genome Sequencing Center for Infectious Disease"/>
            <person name="Wu L."/>
            <person name="Ma J."/>
        </authorList>
    </citation>
    <scope>NUCLEOTIDE SEQUENCE [LARGE SCALE GENOMIC DNA]</scope>
    <source>
        <strain evidence="3">CGMCC 1.12931</strain>
    </source>
</reference>
<name>A0ABQ1SP25_9FLAO</name>
<proteinExistence type="predicted"/>
<dbReference type="PANTHER" id="PTHR33990:SF1">
    <property type="entry name" value="PROTEIN YJDN"/>
    <property type="match status" value="1"/>
</dbReference>
<evidence type="ECO:0000313" key="2">
    <source>
        <dbReference type="EMBL" id="GGE44297.1"/>
    </source>
</evidence>
<sequence>MKIQAYLSFNGQCQQAFDFYQSLFGGEIINRQTYENQKIDIPEQYRNKLQHAELKGKGFHIMGYDASPDTPITNGTNVQMSIDFDNHEKAKEIFKHLAASGKIQTDFQKTSWGAHFGRITDQFGIGWMINAK</sequence>
<dbReference type="InterPro" id="IPR029068">
    <property type="entry name" value="Glyas_Bleomycin-R_OHBP_Dase"/>
</dbReference>